<reference evidence="2" key="1">
    <citation type="journal article" date="2019" name="Int. J. Syst. Evol. Microbiol.">
        <title>The Global Catalogue of Microorganisms (GCM) 10K type strain sequencing project: providing services to taxonomists for standard genome sequencing and annotation.</title>
        <authorList>
            <consortium name="The Broad Institute Genomics Platform"/>
            <consortium name="The Broad Institute Genome Sequencing Center for Infectious Disease"/>
            <person name="Wu L."/>
            <person name="Ma J."/>
        </authorList>
    </citation>
    <scope>NUCLEOTIDE SEQUENCE [LARGE SCALE GENOMIC DNA]</scope>
    <source>
        <strain evidence="2">JCM 17939</strain>
    </source>
</reference>
<name>A0ABP8UKY8_9ACTN</name>
<sequence length="87" mass="8330">MAFCSAADPDGTLNTADGRSAANGAAPDIADGGAAAIGAAPCVPDRPGMARAGGEMLPMVTAPTAARAAMGSPRMVRSLFVAGGPTT</sequence>
<keyword evidence="2" id="KW-1185">Reference proteome</keyword>
<dbReference type="Proteomes" id="UP001501442">
    <property type="component" value="Unassembled WGS sequence"/>
</dbReference>
<gene>
    <name evidence="1" type="ORF">GCM10023196_073600</name>
</gene>
<dbReference type="EMBL" id="BAABHK010000013">
    <property type="protein sequence ID" value="GAA4633962.1"/>
    <property type="molecule type" value="Genomic_DNA"/>
</dbReference>
<accession>A0ABP8UKY8</accession>
<evidence type="ECO:0000313" key="1">
    <source>
        <dbReference type="EMBL" id="GAA4633962.1"/>
    </source>
</evidence>
<comment type="caution">
    <text evidence="1">The sequence shown here is derived from an EMBL/GenBank/DDBJ whole genome shotgun (WGS) entry which is preliminary data.</text>
</comment>
<evidence type="ECO:0000313" key="2">
    <source>
        <dbReference type="Proteomes" id="UP001501442"/>
    </source>
</evidence>
<proteinExistence type="predicted"/>
<organism evidence="1 2">
    <name type="scientific">Actinoallomurus vinaceus</name>
    <dbReference type="NCBI Taxonomy" id="1080074"/>
    <lineage>
        <taxon>Bacteria</taxon>
        <taxon>Bacillati</taxon>
        <taxon>Actinomycetota</taxon>
        <taxon>Actinomycetes</taxon>
        <taxon>Streptosporangiales</taxon>
        <taxon>Thermomonosporaceae</taxon>
        <taxon>Actinoallomurus</taxon>
    </lineage>
</organism>
<protein>
    <submittedName>
        <fullName evidence="1">Uncharacterized protein</fullName>
    </submittedName>
</protein>